<evidence type="ECO:0000259" key="2">
    <source>
        <dbReference type="Pfam" id="PF00487"/>
    </source>
</evidence>
<feature type="transmembrane region" description="Helical" evidence="1">
    <location>
        <begin position="159"/>
        <end position="180"/>
    </location>
</feature>
<dbReference type="EMBL" id="JBIPKE010000008">
    <property type="protein sequence ID" value="MFH6981999.1"/>
    <property type="molecule type" value="Genomic_DNA"/>
</dbReference>
<dbReference type="Pfam" id="PF00487">
    <property type="entry name" value="FA_desaturase"/>
    <property type="match status" value="1"/>
</dbReference>
<evidence type="ECO:0000256" key="1">
    <source>
        <dbReference type="SAM" id="Phobius"/>
    </source>
</evidence>
<keyword evidence="1" id="KW-1133">Transmembrane helix</keyword>
<name>A0ABW7N5M4_9BACT</name>
<dbReference type="PANTHER" id="PTHR19353:SF19">
    <property type="entry name" value="DELTA(5) FATTY ACID DESATURASE C-RELATED"/>
    <property type="match status" value="1"/>
</dbReference>
<dbReference type="PANTHER" id="PTHR19353">
    <property type="entry name" value="FATTY ACID DESATURASE 2"/>
    <property type="match status" value="1"/>
</dbReference>
<dbReference type="InterPro" id="IPR005804">
    <property type="entry name" value="FA_desaturase_dom"/>
</dbReference>
<evidence type="ECO:0000313" key="3">
    <source>
        <dbReference type="EMBL" id="MFH6981999.1"/>
    </source>
</evidence>
<feature type="domain" description="Fatty acid desaturase" evidence="2">
    <location>
        <begin position="68"/>
        <end position="341"/>
    </location>
</feature>
<dbReference type="InterPro" id="IPR012171">
    <property type="entry name" value="Fatty_acid_desaturase"/>
</dbReference>
<proteinExistence type="predicted"/>
<evidence type="ECO:0000313" key="4">
    <source>
        <dbReference type="Proteomes" id="UP001610063"/>
    </source>
</evidence>
<comment type="caution">
    <text evidence="3">The sequence shown here is derived from an EMBL/GenBank/DDBJ whole genome shotgun (WGS) entry which is preliminary data.</text>
</comment>
<protein>
    <submittedName>
        <fullName evidence="3">Fatty acid desaturase family protein</fullName>
    </submittedName>
</protein>
<keyword evidence="1" id="KW-0472">Membrane</keyword>
<dbReference type="RefSeq" id="WP_395415807.1">
    <property type="nucleotide sequence ID" value="NZ_JBIPKE010000008.1"/>
</dbReference>
<feature type="transmembrane region" description="Helical" evidence="1">
    <location>
        <begin position="233"/>
        <end position="255"/>
    </location>
</feature>
<organism evidence="3 4">
    <name type="scientific">Marinoscillum luteum</name>
    <dbReference type="NCBI Taxonomy" id="861051"/>
    <lineage>
        <taxon>Bacteria</taxon>
        <taxon>Pseudomonadati</taxon>
        <taxon>Bacteroidota</taxon>
        <taxon>Cytophagia</taxon>
        <taxon>Cytophagales</taxon>
        <taxon>Reichenbachiellaceae</taxon>
        <taxon>Marinoscillum</taxon>
    </lineage>
</organism>
<feature type="transmembrane region" description="Helical" evidence="1">
    <location>
        <begin position="201"/>
        <end position="227"/>
    </location>
</feature>
<feature type="transmembrane region" description="Helical" evidence="1">
    <location>
        <begin position="49"/>
        <end position="71"/>
    </location>
</feature>
<dbReference type="Proteomes" id="UP001610063">
    <property type="component" value="Unassembled WGS sequence"/>
</dbReference>
<accession>A0ABW7N5M4</accession>
<dbReference type="CDD" id="cd03506">
    <property type="entry name" value="Delta6-FADS-like"/>
    <property type="match status" value="1"/>
</dbReference>
<keyword evidence="1" id="KW-0812">Transmembrane</keyword>
<gene>
    <name evidence="3" type="ORF">ACHKAR_01045</name>
</gene>
<dbReference type="PIRSF" id="PIRSF015921">
    <property type="entry name" value="FA_sphinglp_des"/>
    <property type="match status" value="1"/>
</dbReference>
<keyword evidence="4" id="KW-1185">Reference proteome</keyword>
<reference evidence="3 4" key="1">
    <citation type="journal article" date="2013" name="Int. J. Syst. Evol. Microbiol.">
        <title>Marinoscillum luteum sp. nov., isolated from marine sediment.</title>
        <authorList>
            <person name="Cha I.T."/>
            <person name="Park S.J."/>
            <person name="Kim S.J."/>
            <person name="Kim J.G."/>
            <person name="Jung M.Y."/>
            <person name="Shin K.S."/>
            <person name="Kwon K.K."/>
            <person name="Yang S.H."/>
            <person name="Seo Y.S."/>
            <person name="Rhee S.K."/>
        </authorList>
    </citation>
    <scope>NUCLEOTIDE SEQUENCE [LARGE SCALE GENOMIC DNA]</scope>
    <source>
        <strain evidence="3 4">KCTC 23939</strain>
    </source>
</reference>
<sequence length="371" mass="43082">MSQPSVKFNAQDRPEFFKELRKRVNAHFKENNISRHANLEMKFKTAFMIALYFTPMILMITGVVTSLWGVIGMWTLMGIGMSGIGLSIMHDANHGAYSQNKHVNNVLGYLLNFLGAYHTNWKIQHNVLHHSFTNVDGHDEDIAKEGVMRFSPTQERKSIYRFQVFYAPFLYGIMTIYWFLSKDFEQVIRYHKRDLLAPQGYTFASALAEVIFNKIWYLAIFLALPIIVIALPWWQVLLGFLLMHFISGLFLALIFQPAHVIHETNFYVPDENGSIENNWAVHQLRTTANFANKSVFFSWFVGGLNFQIEHHLFPHICHVHYRHISAIVKQTAEEYDVPYHQHRTFLDALRSHFSLLHQLGTGSYDKKLATA</sequence>